<dbReference type="PANTHER" id="PTHR12461">
    <property type="entry name" value="HYPOXIA-INDUCIBLE FACTOR 1 ALPHA INHIBITOR-RELATED"/>
    <property type="match status" value="1"/>
</dbReference>
<dbReference type="SUPFAM" id="SSF51197">
    <property type="entry name" value="Clavaminate synthase-like"/>
    <property type="match status" value="1"/>
</dbReference>
<dbReference type="EMBL" id="JAMLDX010000006">
    <property type="protein sequence ID" value="MCP3730759.1"/>
    <property type="molecule type" value="Genomic_DNA"/>
</dbReference>
<dbReference type="RefSeq" id="WP_254292892.1">
    <property type="nucleotide sequence ID" value="NZ_JAMLDX010000006.1"/>
</dbReference>
<gene>
    <name evidence="2" type="ORF">M9978_09990</name>
</gene>
<keyword evidence="3" id="KW-1185">Reference proteome</keyword>
<dbReference type="AlphaFoldDB" id="A0A9X2HN76"/>
<dbReference type="Pfam" id="PF13621">
    <property type="entry name" value="Cupin_8"/>
    <property type="match status" value="1"/>
</dbReference>
<sequence>MTAPLARLTQGTVFDAQARAHFAAIYPERSGKLTHGLAGHPLFELEALVELSQRIRPVDVEQNLADLPIEVDPSTVQHNGLSVADSIRSIEANGSWMVLKFVEQDPIYRALLDDILDELEPFVRPRTGRMYKREAFIFVSSPNAVTPFHMDPEHNILMQLRGSKTMTLFPAADPELTPGELQEAFHRGSHRNLPFHDAFAPKGQPITLTPGEGLYVPVKAPHWVQNGPATSVSLSVTWRSEWSYREMDAHAFNAMLRKAGLNPRLPARHPGQNLLKAYAWRALNKLKRTTASNGAE</sequence>
<organism evidence="2 3">
    <name type="scientific">Sphingomonas tagetis</name>
    <dbReference type="NCBI Taxonomy" id="2949092"/>
    <lineage>
        <taxon>Bacteria</taxon>
        <taxon>Pseudomonadati</taxon>
        <taxon>Pseudomonadota</taxon>
        <taxon>Alphaproteobacteria</taxon>
        <taxon>Sphingomonadales</taxon>
        <taxon>Sphingomonadaceae</taxon>
        <taxon>Sphingomonas</taxon>
    </lineage>
</organism>
<reference evidence="2" key="1">
    <citation type="submission" date="2022-05" db="EMBL/GenBank/DDBJ databases">
        <title>Sphingomonas sp. strain MG17 Genome sequencing and assembly.</title>
        <authorList>
            <person name="Kim I."/>
        </authorList>
    </citation>
    <scope>NUCLEOTIDE SEQUENCE</scope>
    <source>
        <strain evidence="2">MG17</strain>
    </source>
</reference>
<evidence type="ECO:0000313" key="2">
    <source>
        <dbReference type="EMBL" id="MCP3730759.1"/>
    </source>
</evidence>
<comment type="caution">
    <text evidence="2">The sequence shown here is derived from an EMBL/GenBank/DDBJ whole genome shotgun (WGS) entry which is preliminary data.</text>
</comment>
<name>A0A9X2HN76_9SPHN</name>
<evidence type="ECO:0000313" key="3">
    <source>
        <dbReference type="Proteomes" id="UP001139451"/>
    </source>
</evidence>
<protein>
    <submittedName>
        <fullName evidence="2">Cupin-like domain-containing protein</fullName>
    </submittedName>
</protein>
<proteinExistence type="predicted"/>
<dbReference type="Gene3D" id="2.60.120.650">
    <property type="entry name" value="Cupin"/>
    <property type="match status" value="1"/>
</dbReference>
<dbReference type="PROSITE" id="PS51184">
    <property type="entry name" value="JMJC"/>
    <property type="match status" value="1"/>
</dbReference>
<accession>A0A9X2HN76</accession>
<dbReference type="SMART" id="SM00558">
    <property type="entry name" value="JmjC"/>
    <property type="match status" value="1"/>
</dbReference>
<evidence type="ECO:0000259" key="1">
    <source>
        <dbReference type="PROSITE" id="PS51184"/>
    </source>
</evidence>
<dbReference type="InterPro" id="IPR041667">
    <property type="entry name" value="Cupin_8"/>
</dbReference>
<dbReference type="Proteomes" id="UP001139451">
    <property type="component" value="Unassembled WGS sequence"/>
</dbReference>
<dbReference type="InterPro" id="IPR003347">
    <property type="entry name" value="JmjC_dom"/>
</dbReference>
<feature type="domain" description="JmjC" evidence="1">
    <location>
        <begin position="94"/>
        <end position="255"/>
    </location>
</feature>
<dbReference type="PANTHER" id="PTHR12461:SF105">
    <property type="entry name" value="HYPOXIA-INDUCIBLE FACTOR 1-ALPHA INHIBITOR"/>
    <property type="match status" value="1"/>
</dbReference>